<keyword evidence="5" id="KW-1185">Reference proteome</keyword>
<dbReference type="SUPFAM" id="SSF54631">
    <property type="entry name" value="CBS-domain pair"/>
    <property type="match status" value="1"/>
</dbReference>
<dbReference type="SMART" id="SM00116">
    <property type="entry name" value="CBS"/>
    <property type="match status" value="2"/>
</dbReference>
<dbReference type="InterPro" id="IPR051462">
    <property type="entry name" value="CBS_domain-containing"/>
</dbReference>
<dbReference type="EMBL" id="SSMQ01000035">
    <property type="protein sequence ID" value="TKD02238.1"/>
    <property type="molecule type" value="Genomic_DNA"/>
</dbReference>
<feature type="domain" description="CBS" evidence="3">
    <location>
        <begin position="11"/>
        <end position="68"/>
    </location>
</feature>
<feature type="domain" description="CBS" evidence="3">
    <location>
        <begin position="77"/>
        <end position="132"/>
    </location>
</feature>
<evidence type="ECO:0000256" key="1">
    <source>
        <dbReference type="ARBA" id="ARBA00022737"/>
    </source>
</evidence>
<dbReference type="AlphaFoldDB" id="A0A4V5PMW4"/>
<organism evidence="4 5">
    <name type="scientific">Polyangium fumosum</name>
    <dbReference type="NCBI Taxonomy" id="889272"/>
    <lineage>
        <taxon>Bacteria</taxon>
        <taxon>Pseudomonadati</taxon>
        <taxon>Myxococcota</taxon>
        <taxon>Polyangia</taxon>
        <taxon>Polyangiales</taxon>
        <taxon>Polyangiaceae</taxon>
        <taxon>Polyangium</taxon>
    </lineage>
</organism>
<name>A0A4V5PMW4_9BACT</name>
<dbReference type="PANTHER" id="PTHR48108:SF26">
    <property type="entry name" value="CBS DOMAIN-CONTAINING PROTEIN DDB_G0289609"/>
    <property type="match status" value="1"/>
</dbReference>
<evidence type="ECO:0000313" key="5">
    <source>
        <dbReference type="Proteomes" id="UP000309215"/>
    </source>
</evidence>
<dbReference type="RefSeq" id="WP_136932361.1">
    <property type="nucleotide sequence ID" value="NZ_SSMQ01000035.1"/>
</dbReference>
<dbReference type="InterPro" id="IPR000644">
    <property type="entry name" value="CBS_dom"/>
</dbReference>
<evidence type="ECO:0000259" key="3">
    <source>
        <dbReference type="PROSITE" id="PS51371"/>
    </source>
</evidence>
<sequence>MGTRRIVRTYMTRSPLTVPRTTTMARAMKLLDEHNFRHLPIVDEAGKLIGLLSERELKIVENMRVVDAGMACVEDFILGPPYSVSPETPLAEVTRTMAEKKYGSAVVVEGDTVVGLFTTVDALRALTTMLDEVEGG</sequence>
<keyword evidence="1" id="KW-0677">Repeat</keyword>
<gene>
    <name evidence="4" type="ORF">E8A74_29120</name>
</gene>
<keyword evidence="2" id="KW-0129">CBS domain</keyword>
<proteinExistence type="predicted"/>
<dbReference type="PANTHER" id="PTHR48108">
    <property type="entry name" value="CBS DOMAIN-CONTAINING PROTEIN CBSX2, CHLOROPLASTIC"/>
    <property type="match status" value="1"/>
</dbReference>
<dbReference type="Pfam" id="PF00571">
    <property type="entry name" value="CBS"/>
    <property type="match status" value="2"/>
</dbReference>
<accession>A0A4V5PMW4</accession>
<dbReference type="PROSITE" id="PS51371">
    <property type="entry name" value="CBS"/>
    <property type="match status" value="2"/>
</dbReference>
<dbReference type="OrthoDB" id="9802114at2"/>
<protein>
    <submittedName>
        <fullName evidence="4">CBS domain-containing protein</fullName>
    </submittedName>
</protein>
<dbReference type="Proteomes" id="UP000309215">
    <property type="component" value="Unassembled WGS sequence"/>
</dbReference>
<dbReference type="InterPro" id="IPR046342">
    <property type="entry name" value="CBS_dom_sf"/>
</dbReference>
<dbReference type="Gene3D" id="3.10.580.10">
    <property type="entry name" value="CBS-domain"/>
    <property type="match status" value="1"/>
</dbReference>
<evidence type="ECO:0000256" key="2">
    <source>
        <dbReference type="PROSITE-ProRule" id="PRU00703"/>
    </source>
</evidence>
<evidence type="ECO:0000313" key="4">
    <source>
        <dbReference type="EMBL" id="TKD02238.1"/>
    </source>
</evidence>
<comment type="caution">
    <text evidence="4">The sequence shown here is derived from an EMBL/GenBank/DDBJ whole genome shotgun (WGS) entry which is preliminary data.</text>
</comment>
<reference evidence="4 5" key="1">
    <citation type="submission" date="2019-04" db="EMBL/GenBank/DDBJ databases">
        <authorList>
            <person name="Li Y."/>
            <person name="Wang J."/>
        </authorList>
    </citation>
    <scope>NUCLEOTIDE SEQUENCE [LARGE SCALE GENOMIC DNA]</scope>
    <source>
        <strain evidence="4 5">DSM 14668</strain>
    </source>
</reference>